<sequence>MFEGEKIPYPESPTIGIPPRHQLAPADTSLGKVTLQIADLQRSLDFYTHILGLHVLSQQDNHATLGTKSGHELLVLREKKGVKKAPHRGRLGIYHFALLLPTEGDLGRFVAHVQGAGWHIGMSDHFYSQATYLQDPDGISIEVYRDRPRDQWVVTTHGEIVGSADALDLDSLKKAAGEGPWTGIPEGTVMGHLHFYIDDLKEGERFYHQGLGLSKVGWGFPQGLFVSAGGYHHHIGMNTWAKGSNPSSDDDARLLHWELVLPDAVALEATVQGLEAEGVTVTRSPEGTFASDPWGITVQMLVK</sequence>
<dbReference type="EMBL" id="BJXB01000023">
    <property type="protein sequence ID" value="GEM48680.1"/>
    <property type="molecule type" value="Genomic_DNA"/>
</dbReference>
<feature type="domain" description="VOC" evidence="1">
    <location>
        <begin position="29"/>
        <end position="146"/>
    </location>
</feature>
<name>A0A511N772_DEIC1</name>
<evidence type="ECO:0000259" key="1">
    <source>
        <dbReference type="PROSITE" id="PS51819"/>
    </source>
</evidence>
<dbReference type="OrthoDB" id="9792626at2"/>
<dbReference type="InterPro" id="IPR004360">
    <property type="entry name" value="Glyas_Fos-R_dOase_dom"/>
</dbReference>
<protein>
    <submittedName>
        <fullName evidence="2">Catechol-2,3-dioxygenase</fullName>
    </submittedName>
</protein>
<keyword evidence="2" id="KW-0560">Oxidoreductase</keyword>
<comment type="caution">
    <text evidence="2">The sequence shown here is derived from an EMBL/GenBank/DDBJ whole genome shotgun (WGS) entry which is preliminary data.</text>
</comment>
<dbReference type="RefSeq" id="WP_146887956.1">
    <property type="nucleotide sequence ID" value="NZ_BJXB01000023.1"/>
</dbReference>
<dbReference type="Pfam" id="PF00903">
    <property type="entry name" value="Glyoxalase"/>
    <property type="match status" value="1"/>
</dbReference>
<evidence type="ECO:0000313" key="3">
    <source>
        <dbReference type="Proteomes" id="UP000321306"/>
    </source>
</evidence>
<dbReference type="PANTHER" id="PTHR43279:SF1">
    <property type="entry name" value="CATECHOL-2,3-DIOXYGENASE"/>
    <property type="match status" value="1"/>
</dbReference>
<organism evidence="2 3">
    <name type="scientific">Deinococcus cellulosilyticus (strain DSM 18568 / NBRC 106333 / KACC 11606 / 5516J-15)</name>
    <dbReference type="NCBI Taxonomy" id="1223518"/>
    <lineage>
        <taxon>Bacteria</taxon>
        <taxon>Thermotogati</taxon>
        <taxon>Deinococcota</taxon>
        <taxon>Deinococci</taxon>
        <taxon>Deinococcales</taxon>
        <taxon>Deinococcaceae</taxon>
        <taxon>Deinococcus</taxon>
    </lineage>
</organism>
<keyword evidence="2" id="KW-0223">Dioxygenase</keyword>
<accession>A0A511N772</accession>
<dbReference type="InterPro" id="IPR037523">
    <property type="entry name" value="VOC_core"/>
</dbReference>
<dbReference type="Gene3D" id="3.10.180.10">
    <property type="entry name" value="2,3-Dihydroxybiphenyl 1,2-Dioxygenase, domain 1"/>
    <property type="match status" value="2"/>
</dbReference>
<evidence type="ECO:0000313" key="2">
    <source>
        <dbReference type="EMBL" id="GEM48680.1"/>
    </source>
</evidence>
<dbReference type="GO" id="GO:0051213">
    <property type="term" value="F:dioxygenase activity"/>
    <property type="evidence" value="ECO:0007669"/>
    <property type="project" value="UniProtKB-KW"/>
</dbReference>
<gene>
    <name evidence="2" type="primary">catE</name>
    <name evidence="2" type="ORF">DC3_43150</name>
</gene>
<dbReference type="AlphaFoldDB" id="A0A511N772"/>
<dbReference type="PROSITE" id="PS51819">
    <property type="entry name" value="VOC"/>
    <property type="match status" value="1"/>
</dbReference>
<keyword evidence="3" id="KW-1185">Reference proteome</keyword>
<dbReference type="InterPro" id="IPR029068">
    <property type="entry name" value="Glyas_Bleomycin-R_OHBP_Dase"/>
</dbReference>
<reference evidence="2 3" key="1">
    <citation type="submission" date="2019-07" db="EMBL/GenBank/DDBJ databases">
        <title>Whole genome shotgun sequence of Deinococcus cellulosilyticus NBRC 106333.</title>
        <authorList>
            <person name="Hosoyama A."/>
            <person name="Uohara A."/>
            <person name="Ohji S."/>
            <person name="Ichikawa N."/>
        </authorList>
    </citation>
    <scope>NUCLEOTIDE SEQUENCE [LARGE SCALE GENOMIC DNA]</scope>
    <source>
        <strain evidence="2 3">NBRC 106333</strain>
    </source>
</reference>
<proteinExistence type="predicted"/>
<dbReference type="Proteomes" id="UP000321306">
    <property type="component" value="Unassembled WGS sequence"/>
</dbReference>
<dbReference type="PANTHER" id="PTHR43279">
    <property type="entry name" value="CATECHOL-2,3-DIOXYGENASE"/>
    <property type="match status" value="1"/>
</dbReference>
<dbReference type="SUPFAM" id="SSF54593">
    <property type="entry name" value="Glyoxalase/Bleomycin resistance protein/Dihydroxybiphenyl dioxygenase"/>
    <property type="match status" value="2"/>
</dbReference>